<dbReference type="OrthoDB" id="65410at2157"/>
<dbReference type="Pfam" id="PF09878">
    <property type="entry name" value="EhaG"/>
    <property type="match status" value="1"/>
</dbReference>
<dbReference type="STRING" id="1069083.GCA_000371805_00065"/>
<dbReference type="EMBL" id="APMM01000003">
    <property type="protein sequence ID" value="ENN96764.1"/>
    <property type="molecule type" value="Genomic_DNA"/>
</dbReference>
<name>N6UWP5_9EURY</name>
<accession>N6UWP5</accession>
<dbReference type="AlphaFoldDB" id="N6UWP5"/>
<dbReference type="PATRIC" id="fig|1069083.5.peg.109"/>
<evidence type="ECO:0000313" key="2">
    <source>
        <dbReference type="EMBL" id="ENN96764.1"/>
    </source>
</evidence>
<feature type="transmembrane region" description="Helical" evidence="1">
    <location>
        <begin position="31"/>
        <end position="50"/>
    </location>
</feature>
<feature type="transmembrane region" description="Helical" evidence="1">
    <location>
        <begin position="120"/>
        <end position="150"/>
    </location>
</feature>
<keyword evidence="1" id="KW-0812">Transmembrane</keyword>
<sequence>MINIFSLTILIALIIGFLSLLAIYFQKDDLHAFILTDIVESAMLIILAAISTDLAEALILPGLVVSLAELLAVSQVLLTRNSISKNNKKVDIFEEFRLPLQDKILKYDVEMEILETAPKFFAIILVIYGAILSGFTGGAVMASGLLFYAITQKAIGKELMNMWKGVTGLSGVAWALWIFGFLGFYIFPKYWLAFLLMAGLGLVIKVGYKLGLIGYVRGELDD</sequence>
<feature type="transmembrane region" description="Helical" evidence="1">
    <location>
        <begin position="57"/>
        <end position="78"/>
    </location>
</feature>
<dbReference type="InterPro" id="IPR019212">
    <property type="entry name" value="EhaG-like"/>
</dbReference>
<organism evidence="2 3">
    <name type="scientific">Methanocaldococcus villosus KIN24-T80</name>
    <dbReference type="NCBI Taxonomy" id="1069083"/>
    <lineage>
        <taxon>Archaea</taxon>
        <taxon>Methanobacteriati</taxon>
        <taxon>Methanobacteriota</taxon>
        <taxon>Methanomada group</taxon>
        <taxon>Methanococci</taxon>
        <taxon>Methanococcales</taxon>
        <taxon>Methanocaldococcaceae</taxon>
        <taxon>Methanocaldococcus</taxon>
    </lineage>
</organism>
<reference evidence="2 3" key="1">
    <citation type="journal article" date="2013" name="Genome Announc.">
        <title>Draft Genome Sequence of a Highly Flagellated, Fast-Swimming Archaeon, Methanocaldococcus villosus Strain KIN24-T80 (DSM 22612).</title>
        <authorList>
            <person name="Thennarasu S."/>
            <person name="Polireddy D."/>
            <person name="Antony A."/>
            <person name="Yada M.R."/>
            <person name="Algarawi S."/>
            <person name="Sivakumar N."/>
        </authorList>
    </citation>
    <scope>NUCLEOTIDE SEQUENCE [LARGE SCALE GENOMIC DNA]</scope>
    <source>
        <strain evidence="2 3">KIN24-T80</strain>
    </source>
</reference>
<keyword evidence="1" id="KW-1133">Transmembrane helix</keyword>
<proteinExistence type="predicted"/>
<dbReference type="Proteomes" id="UP000053695">
    <property type="component" value="Unassembled WGS sequence"/>
</dbReference>
<evidence type="ECO:0000313" key="3">
    <source>
        <dbReference type="Proteomes" id="UP000053695"/>
    </source>
</evidence>
<protein>
    <submittedName>
        <fullName evidence="2">Uncharacterized protein</fullName>
    </submittedName>
</protein>
<feature type="transmembrane region" description="Helical" evidence="1">
    <location>
        <begin position="190"/>
        <end position="208"/>
    </location>
</feature>
<dbReference type="RefSeq" id="WP_004589795.1">
    <property type="nucleotide sequence ID" value="NZ_APMM01000003.1"/>
</dbReference>
<keyword evidence="3" id="KW-1185">Reference proteome</keyword>
<feature type="transmembrane region" description="Helical" evidence="1">
    <location>
        <begin position="7"/>
        <end position="25"/>
    </location>
</feature>
<gene>
    <name evidence="2" type="ORF">J422_00566</name>
</gene>
<evidence type="ECO:0000256" key="1">
    <source>
        <dbReference type="SAM" id="Phobius"/>
    </source>
</evidence>
<comment type="caution">
    <text evidence="2">The sequence shown here is derived from an EMBL/GenBank/DDBJ whole genome shotgun (WGS) entry which is preliminary data.</text>
</comment>
<keyword evidence="1" id="KW-0472">Membrane</keyword>
<feature type="transmembrane region" description="Helical" evidence="1">
    <location>
        <begin position="162"/>
        <end position="184"/>
    </location>
</feature>